<organism evidence="2">
    <name type="scientific">mine drainage metagenome</name>
    <dbReference type="NCBI Taxonomy" id="410659"/>
    <lineage>
        <taxon>unclassified sequences</taxon>
        <taxon>metagenomes</taxon>
        <taxon>ecological metagenomes</taxon>
    </lineage>
</organism>
<dbReference type="InterPro" id="IPR004821">
    <property type="entry name" value="Cyt_trans-like"/>
</dbReference>
<reference evidence="2" key="2">
    <citation type="journal article" date="2014" name="ISME J.">
        <title>Microbial stratification in low pH oxic and suboxic macroscopic growths along an acid mine drainage.</title>
        <authorList>
            <person name="Mendez-Garcia C."/>
            <person name="Mesa V."/>
            <person name="Sprenger R.R."/>
            <person name="Richter M."/>
            <person name="Diez M.S."/>
            <person name="Solano J."/>
            <person name="Bargiela R."/>
            <person name="Golyshina O.V."/>
            <person name="Manteca A."/>
            <person name="Ramos J.L."/>
            <person name="Gallego J.R."/>
            <person name="Llorente I."/>
            <person name="Martins Dos Santos V.A."/>
            <person name="Jensen O.N."/>
            <person name="Pelaez A.I."/>
            <person name="Sanchez J."/>
            <person name="Ferrer M."/>
        </authorList>
    </citation>
    <scope>NUCLEOTIDE SEQUENCE</scope>
</reference>
<reference evidence="2" key="1">
    <citation type="submission" date="2013-08" db="EMBL/GenBank/DDBJ databases">
        <authorList>
            <person name="Mendez C."/>
            <person name="Richter M."/>
            <person name="Ferrer M."/>
            <person name="Sanchez J."/>
        </authorList>
    </citation>
    <scope>NUCLEOTIDE SEQUENCE</scope>
</reference>
<dbReference type="NCBIfam" id="TIGR00125">
    <property type="entry name" value="cyt_tran_rel"/>
    <property type="match status" value="1"/>
</dbReference>
<feature type="non-terminal residue" evidence="2">
    <location>
        <position position="38"/>
    </location>
</feature>
<gene>
    <name evidence="2" type="ORF">B2A_08848</name>
</gene>
<comment type="caution">
    <text evidence="2">The sequence shown here is derived from an EMBL/GenBank/DDBJ whole genome shotgun (WGS) entry which is preliminary data.</text>
</comment>
<dbReference type="SUPFAM" id="SSF52374">
    <property type="entry name" value="Nucleotidylyl transferase"/>
    <property type="match status" value="1"/>
</dbReference>
<dbReference type="InterPro" id="IPR014729">
    <property type="entry name" value="Rossmann-like_a/b/a_fold"/>
</dbReference>
<name>T1AWW9_9ZZZZ</name>
<sequence length="38" mass="4189">MVPMARVMATGVFDLLHAGHLYYLSQSKKLGDELVVVV</sequence>
<keyword evidence="2" id="KW-0808">Transferase</keyword>
<dbReference type="Pfam" id="PF01467">
    <property type="entry name" value="CTP_transf_like"/>
    <property type="match status" value="1"/>
</dbReference>
<proteinExistence type="predicted"/>
<dbReference type="Gene3D" id="3.40.50.620">
    <property type="entry name" value="HUPs"/>
    <property type="match status" value="1"/>
</dbReference>
<accession>T1AWW9</accession>
<protein>
    <submittedName>
        <fullName evidence="2">Glycerol-3-phosphate cytidylyltransferase</fullName>
    </submittedName>
</protein>
<evidence type="ECO:0000313" key="2">
    <source>
        <dbReference type="EMBL" id="EQD46565.1"/>
    </source>
</evidence>
<keyword evidence="2" id="KW-0548">Nucleotidyltransferase</keyword>
<feature type="domain" description="Cytidyltransferase-like" evidence="1">
    <location>
        <begin position="9"/>
        <end position="38"/>
    </location>
</feature>
<dbReference type="GO" id="GO:0016779">
    <property type="term" value="F:nucleotidyltransferase activity"/>
    <property type="evidence" value="ECO:0007669"/>
    <property type="project" value="UniProtKB-KW"/>
</dbReference>
<dbReference type="EMBL" id="AUZZ01006380">
    <property type="protein sequence ID" value="EQD46565.1"/>
    <property type="molecule type" value="Genomic_DNA"/>
</dbReference>
<dbReference type="AlphaFoldDB" id="T1AWW9"/>
<evidence type="ECO:0000259" key="1">
    <source>
        <dbReference type="Pfam" id="PF01467"/>
    </source>
</evidence>